<dbReference type="AlphaFoldDB" id="A0A1A9ZJ30"/>
<evidence type="ECO:0000313" key="1">
    <source>
        <dbReference type="EnsemblMetazoa" id="GPAI016281-PA"/>
    </source>
</evidence>
<dbReference type="EnsemblMetazoa" id="GPAI016281-RA">
    <property type="protein sequence ID" value="GPAI016281-PA"/>
    <property type="gene ID" value="GPAI016281"/>
</dbReference>
<reference evidence="2" key="1">
    <citation type="submission" date="2014-03" db="EMBL/GenBank/DDBJ databases">
        <authorList>
            <person name="Aksoy S."/>
            <person name="Warren W."/>
            <person name="Wilson R.K."/>
        </authorList>
    </citation>
    <scope>NUCLEOTIDE SEQUENCE [LARGE SCALE GENOMIC DNA]</scope>
    <source>
        <strain evidence="2">IAEA</strain>
    </source>
</reference>
<reference evidence="1" key="2">
    <citation type="submission" date="2020-05" db="UniProtKB">
        <authorList>
            <consortium name="EnsemblMetazoa"/>
        </authorList>
    </citation>
    <scope>IDENTIFICATION</scope>
    <source>
        <strain evidence="1">IAEA</strain>
    </source>
</reference>
<proteinExistence type="predicted"/>
<evidence type="ECO:0000313" key="2">
    <source>
        <dbReference type="Proteomes" id="UP000092445"/>
    </source>
</evidence>
<sequence length="187" mass="21132">MEKKRVRLCARRLSAILTCNYKRHPSPGMHRHTLAEHNCIHEPLNENKCCGSVERLDCDPCIMPSPNLATICRPLEIFGRNNGHGDILFRIQIGANCKADYELTPTSLTPYLVGDLKLSQYDIRNRRKLAKLSTSNLVFNKGSTPTSLSGAIKVDTTYLTSQRFLICSSRFHFAENNYFADKKDITG</sequence>
<name>A0A1A9ZJ30_GLOPL</name>
<dbReference type="VEuPathDB" id="VectorBase:GPAI016281"/>
<keyword evidence="2" id="KW-1185">Reference proteome</keyword>
<dbReference type="Proteomes" id="UP000092445">
    <property type="component" value="Unassembled WGS sequence"/>
</dbReference>
<accession>A0A1A9ZJ30</accession>
<protein>
    <submittedName>
        <fullName evidence="1">Uncharacterized protein</fullName>
    </submittedName>
</protein>
<organism evidence="1 2">
    <name type="scientific">Glossina pallidipes</name>
    <name type="common">Tsetse fly</name>
    <dbReference type="NCBI Taxonomy" id="7398"/>
    <lineage>
        <taxon>Eukaryota</taxon>
        <taxon>Metazoa</taxon>
        <taxon>Ecdysozoa</taxon>
        <taxon>Arthropoda</taxon>
        <taxon>Hexapoda</taxon>
        <taxon>Insecta</taxon>
        <taxon>Pterygota</taxon>
        <taxon>Neoptera</taxon>
        <taxon>Endopterygota</taxon>
        <taxon>Diptera</taxon>
        <taxon>Brachycera</taxon>
        <taxon>Muscomorpha</taxon>
        <taxon>Hippoboscoidea</taxon>
        <taxon>Glossinidae</taxon>
        <taxon>Glossina</taxon>
    </lineage>
</organism>